<accession>A0A0L0BX44</accession>
<keyword evidence="1" id="KW-0732">Signal</keyword>
<dbReference type="PANTHER" id="PTHR33236:SF12">
    <property type="entry name" value="CUB DOMAIN-CONTAINING PROTEIN-RELATED"/>
    <property type="match status" value="1"/>
</dbReference>
<evidence type="ECO:0000313" key="3">
    <source>
        <dbReference type="EMBL" id="KNC24566.1"/>
    </source>
</evidence>
<dbReference type="Gene3D" id="2.60.120.290">
    <property type="entry name" value="Spermadhesin, CUB domain"/>
    <property type="match status" value="1"/>
</dbReference>
<dbReference type="EMBL" id="JRES01001210">
    <property type="protein sequence ID" value="KNC24566.1"/>
    <property type="molecule type" value="Genomic_DNA"/>
</dbReference>
<keyword evidence="4" id="KW-1185">Reference proteome</keyword>
<reference evidence="3 4" key="1">
    <citation type="journal article" date="2015" name="Nat. Commun.">
        <title>Lucilia cuprina genome unlocks parasitic fly biology to underpin future interventions.</title>
        <authorList>
            <person name="Anstead C.A."/>
            <person name="Korhonen P.K."/>
            <person name="Young N.D."/>
            <person name="Hall R.S."/>
            <person name="Jex A.R."/>
            <person name="Murali S.C."/>
            <person name="Hughes D.S."/>
            <person name="Lee S.F."/>
            <person name="Perry T."/>
            <person name="Stroehlein A.J."/>
            <person name="Ansell B.R."/>
            <person name="Breugelmans B."/>
            <person name="Hofmann A."/>
            <person name="Qu J."/>
            <person name="Dugan S."/>
            <person name="Lee S.L."/>
            <person name="Chao H."/>
            <person name="Dinh H."/>
            <person name="Han Y."/>
            <person name="Doddapaneni H.V."/>
            <person name="Worley K.C."/>
            <person name="Muzny D.M."/>
            <person name="Ioannidis P."/>
            <person name="Waterhouse R.M."/>
            <person name="Zdobnov E.M."/>
            <person name="James P.J."/>
            <person name="Bagnall N.H."/>
            <person name="Kotze A.C."/>
            <person name="Gibbs R.A."/>
            <person name="Richards S."/>
            <person name="Batterham P."/>
            <person name="Gasser R.B."/>
        </authorList>
    </citation>
    <scope>NUCLEOTIDE SEQUENCE [LARGE SCALE GENOMIC DNA]</scope>
    <source>
        <strain evidence="3 4">LS</strain>
        <tissue evidence="3">Full body</tissue>
    </source>
</reference>
<dbReference type="PANTHER" id="PTHR33236">
    <property type="entry name" value="INTRAFLAGELLAR TRANSPORT PROTEIN 122 FAMILY PROTEIN-RELATED"/>
    <property type="match status" value="1"/>
</dbReference>
<gene>
    <name evidence="3" type="ORF">FF38_09714</name>
</gene>
<dbReference type="OrthoDB" id="6378913at2759"/>
<evidence type="ECO:0000313" key="4">
    <source>
        <dbReference type="Proteomes" id="UP000037069"/>
    </source>
</evidence>
<dbReference type="AlphaFoldDB" id="A0A0L0BX44"/>
<dbReference type="InterPro" id="IPR035914">
    <property type="entry name" value="Sperma_CUB_dom_sf"/>
</dbReference>
<organism evidence="3 4">
    <name type="scientific">Lucilia cuprina</name>
    <name type="common">Green bottle fly</name>
    <name type="synonym">Australian sheep blowfly</name>
    <dbReference type="NCBI Taxonomy" id="7375"/>
    <lineage>
        <taxon>Eukaryota</taxon>
        <taxon>Metazoa</taxon>
        <taxon>Ecdysozoa</taxon>
        <taxon>Arthropoda</taxon>
        <taxon>Hexapoda</taxon>
        <taxon>Insecta</taxon>
        <taxon>Pterygota</taxon>
        <taxon>Neoptera</taxon>
        <taxon>Endopterygota</taxon>
        <taxon>Diptera</taxon>
        <taxon>Brachycera</taxon>
        <taxon>Muscomorpha</taxon>
        <taxon>Oestroidea</taxon>
        <taxon>Calliphoridae</taxon>
        <taxon>Luciliinae</taxon>
        <taxon>Lucilia</taxon>
    </lineage>
</organism>
<feature type="domain" description="CUB" evidence="2">
    <location>
        <begin position="240"/>
        <end position="381"/>
    </location>
</feature>
<dbReference type="InterPro" id="IPR058698">
    <property type="entry name" value="CUB_metazoa"/>
</dbReference>
<protein>
    <recommendedName>
        <fullName evidence="2">CUB domain-containing protein</fullName>
    </recommendedName>
</protein>
<dbReference type="OMA" id="VCCETNM"/>
<comment type="caution">
    <text evidence="3">The sequence shown here is derived from an EMBL/GenBank/DDBJ whole genome shotgun (WGS) entry which is preliminary data.</text>
</comment>
<name>A0A0L0BX44_LUCCU</name>
<feature type="chain" id="PRO_5005535495" description="CUB domain-containing protein" evidence="1">
    <location>
        <begin position="19"/>
        <end position="385"/>
    </location>
</feature>
<proteinExistence type="predicted"/>
<feature type="signal peptide" evidence="1">
    <location>
        <begin position="1"/>
        <end position="18"/>
    </location>
</feature>
<dbReference type="Pfam" id="PF26080">
    <property type="entry name" value="CUB_animal"/>
    <property type="match status" value="1"/>
</dbReference>
<sequence>MWFYLVFLSLSLINSCLALELNVHNTNESVSHREARRSPLTDSCVTSDDTTGTCMSRFKCLSSGGIPKGYCSSFGVCCETNLQCNMASRLKRTIIKNPAVFNSNPCIYTIQPYSPDVCQLLIQFERFEMQPPNYDAGNNVLECGDNLSIGDFTLCGDNNGQHLYLPFNVASGVPEITLTFNLPNRWSASIWRLVVTQLECPAQPKKRAQSFMPFVNGNNLQNLRTIFTSHSNADLELLAPHGCHQYYTQLTGSIKSFNYKPDGSTYYLPNMNYVICIKPTGGVNMIEYQAQKFSMSNAIPGSPGYDGDCRGTIQTPFRREDYLMIPQSYVANSMSILPTYYCGTSLQTNPSLVASAPFIMYFSSDEFTDTTETGFDIRYTVRTMY</sequence>
<evidence type="ECO:0000259" key="2">
    <source>
        <dbReference type="Pfam" id="PF26080"/>
    </source>
</evidence>
<evidence type="ECO:0000256" key="1">
    <source>
        <dbReference type="SAM" id="SignalP"/>
    </source>
</evidence>
<dbReference type="Proteomes" id="UP000037069">
    <property type="component" value="Unassembled WGS sequence"/>
</dbReference>
<dbReference type="STRING" id="7375.A0A0L0BX44"/>